<evidence type="ECO:0000313" key="2">
    <source>
        <dbReference type="Proteomes" id="UP000790787"/>
    </source>
</evidence>
<dbReference type="OrthoDB" id="910415at2759"/>
<dbReference type="GO" id="GO:0080188">
    <property type="term" value="P:gene silencing by siRNA-directed DNA methylation"/>
    <property type="evidence" value="ECO:0007669"/>
    <property type="project" value="InterPro"/>
</dbReference>
<dbReference type="RefSeq" id="XP_016476913.1">
    <property type="nucleotide sequence ID" value="XM_016621427.1"/>
</dbReference>
<dbReference type="AlphaFoldDB" id="A0A1S4AKH4"/>
<dbReference type="PANTHER" id="PTHR21596:SF23">
    <property type="entry name" value="FACTOR OF DNA METHYLATION 4"/>
    <property type="match status" value="1"/>
</dbReference>
<evidence type="ECO:0000313" key="4">
    <source>
        <dbReference type="RefSeq" id="XP_016476914.1"/>
    </source>
</evidence>
<evidence type="ECO:0000259" key="1">
    <source>
        <dbReference type="Pfam" id="PF03469"/>
    </source>
</evidence>
<name>A0A1S4AKH4_TOBAC</name>
<keyword evidence="2" id="KW-1185">Reference proteome</keyword>
<accession>A0A1S4AKH4</accession>
<dbReference type="GeneID" id="107798437"/>
<gene>
    <name evidence="3 4" type="primary">LOC107798437</name>
</gene>
<sequence length="335" mass="38415">MEELKSQNLEQAKRIKDLLEYQQLQIRKINEYTISNLEEIATIKEYEELFEELLVDQPREGIALKLVGYLPEEPFLYCIEPKDEAKEMHAKFQELICSSWHPFKVSDINGEPKRVFIDDDKELGKLKALGDKGDAVIEAVKTVKTELQEYNSSGDYGVFKIWNFKEKRRATAEECCKAVTKMLRVRTIKSSRYDERLIYQVIHAHLQLDITSADKIALLLLSGTLGAHNADLVRPLFCAVVEGAGDMKEAVSKRLQYFKCLLLDDKVFSSALLKLIEETWLLGEVATGRQLFGALFEFTSEAMVSNDSIADWSNQIDEPRLAELVEKFLKLMSKY</sequence>
<dbReference type="InterPro" id="IPR005379">
    <property type="entry name" value="FDM1-5/IDN2_XH"/>
</dbReference>
<dbReference type="PANTHER" id="PTHR21596">
    <property type="entry name" value="RIBONUCLEASE P SUBUNIT P38"/>
    <property type="match status" value="1"/>
</dbReference>
<feature type="domain" description="Factor of DNA methylation 1-5/IDN2" evidence="1">
    <location>
        <begin position="80"/>
        <end position="185"/>
    </location>
</feature>
<reference evidence="3 4" key="2">
    <citation type="submission" date="2025-04" db="UniProtKB">
        <authorList>
            <consortium name="RefSeq"/>
        </authorList>
    </citation>
    <scope>IDENTIFICATION</scope>
</reference>
<dbReference type="InterPro" id="IPR045177">
    <property type="entry name" value="FDM1-5/IDN2"/>
</dbReference>
<proteinExistence type="predicted"/>
<organism evidence="3">
    <name type="scientific">Nicotiana tabacum</name>
    <name type="common">Common tobacco</name>
    <dbReference type="NCBI Taxonomy" id="4097"/>
    <lineage>
        <taxon>Eukaryota</taxon>
        <taxon>Viridiplantae</taxon>
        <taxon>Streptophyta</taxon>
        <taxon>Embryophyta</taxon>
        <taxon>Tracheophyta</taxon>
        <taxon>Spermatophyta</taxon>
        <taxon>Magnoliopsida</taxon>
        <taxon>eudicotyledons</taxon>
        <taxon>Gunneridae</taxon>
        <taxon>Pentapetalae</taxon>
        <taxon>asterids</taxon>
        <taxon>lamiids</taxon>
        <taxon>Solanales</taxon>
        <taxon>Solanaceae</taxon>
        <taxon>Nicotianoideae</taxon>
        <taxon>Nicotianeae</taxon>
        <taxon>Nicotiana</taxon>
    </lineage>
</organism>
<dbReference type="Pfam" id="PF03469">
    <property type="entry name" value="XH"/>
    <property type="match status" value="1"/>
</dbReference>
<dbReference type="RefSeq" id="XP_016476914.1">
    <property type="nucleotide sequence ID" value="XM_016621428.1"/>
</dbReference>
<dbReference type="STRING" id="4097.A0A1S4AKH4"/>
<dbReference type="KEGG" id="nta:107798437"/>
<dbReference type="PaxDb" id="4097-A0A1S4AKH4"/>
<evidence type="ECO:0000313" key="3">
    <source>
        <dbReference type="RefSeq" id="XP_016476913.1"/>
    </source>
</evidence>
<reference key="1">
    <citation type="journal article" date="2014" name="Nat. Commun.">
        <title>The tobacco genome sequence and its comparison with those of tomato and potato.</title>
        <authorList>
            <person name="Sierro N."/>
            <person name="Battey J.N."/>
            <person name="Ouadi S."/>
            <person name="Bakaher N."/>
            <person name="Bovet L."/>
            <person name="Willig A."/>
            <person name="Goepfert S."/>
            <person name="Peitsch M.C."/>
            <person name="Ivanov N.V."/>
        </authorList>
    </citation>
    <scope>NUCLEOTIDE SEQUENCE [LARGE SCALE GENOMIC DNA]</scope>
    <source>
        <strain>cv. TN90</strain>
    </source>
</reference>
<dbReference type="Proteomes" id="UP000790787">
    <property type="component" value="Chromosome 17"/>
</dbReference>
<protein>
    <submittedName>
        <fullName evidence="3 4">Factor of DNA methylation 5-like</fullName>
    </submittedName>
</protein>